<accession>A0A2C9VK38</accession>
<organism evidence="1">
    <name type="scientific">Manihot esculenta</name>
    <name type="common">Cassava</name>
    <name type="synonym">Jatropha manihot</name>
    <dbReference type="NCBI Taxonomy" id="3983"/>
    <lineage>
        <taxon>Eukaryota</taxon>
        <taxon>Viridiplantae</taxon>
        <taxon>Streptophyta</taxon>
        <taxon>Embryophyta</taxon>
        <taxon>Tracheophyta</taxon>
        <taxon>Spermatophyta</taxon>
        <taxon>Magnoliopsida</taxon>
        <taxon>eudicotyledons</taxon>
        <taxon>Gunneridae</taxon>
        <taxon>Pentapetalae</taxon>
        <taxon>rosids</taxon>
        <taxon>fabids</taxon>
        <taxon>Malpighiales</taxon>
        <taxon>Euphorbiaceae</taxon>
        <taxon>Crotonoideae</taxon>
        <taxon>Manihoteae</taxon>
        <taxon>Manihot</taxon>
    </lineage>
</organism>
<protein>
    <submittedName>
        <fullName evidence="1">Uncharacterized protein</fullName>
    </submittedName>
</protein>
<proteinExistence type="predicted"/>
<reference evidence="1" key="1">
    <citation type="submission" date="2016-02" db="EMBL/GenBank/DDBJ databases">
        <title>WGS assembly of Manihot esculenta.</title>
        <authorList>
            <person name="Bredeson J.V."/>
            <person name="Prochnik S.E."/>
            <person name="Lyons J.B."/>
            <person name="Schmutz J."/>
            <person name="Grimwood J."/>
            <person name="Vrebalov J."/>
            <person name="Bart R.S."/>
            <person name="Amuge T."/>
            <person name="Ferguson M.E."/>
            <person name="Green R."/>
            <person name="Putnam N."/>
            <person name="Stites J."/>
            <person name="Rounsley S."/>
            <person name="Rokhsar D.S."/>
        </authorList>
    </citation>
    <scope>NUCLEOTIDE SEQUENCE [LARGE SCALE GENOMIC DNA]</scope>
    <source>
        <tissue evidence="1">Leaf</tissue>
    </source>
</reference>
<name>A0A2C9VK38_MANES</name>
<sequence length="55" mass="6474">MCTPNLFGELLHRSNLKGRKKEKEKNSSFDNDLTTIKRQLTYCMNSSWNSHLMLN</sequence>
<dbReference type="AlphaFoldDB" id="A0A2C9VK38"/>
<evidence type="ECO:0000313" key="1">
    <source>
        <dbReference type="EMBL" id="OAY45926.1"/>
    </source>
</evidence>
<gene>
    <name evidence="1" type="ORF">MANES_07G103700</name>
</gene>
<dbReference type="EMBL" id="CM004393">
    <property type="protein sequence ID" value="OAY45926.1"/>
    <property type="molecule type" value="Genomic_DNA"/>
</dbReference>